<name>A0ABV6FZA2_9GAMM</name>
<dbReference type="RefSeq" id="WP_169433481.1">
    <property type="nucleotide sequence ID" value="NZ_JBHLVX010000005.1"/>
</dbReference>
<dbReference type="EMBL" id="JBHLVX010000005">
    <property type="protein sequence ID" value="MFC0266723.1"/>
    <property type="molecule type" value="Genomic_DNA"/>
</dbReference>
<evidence type="ECO:0000313" key="2">
    <source>
        <dbReference type="EMBL" id="MFC0266723.1"/>
    </source>
</evidence>
<reference evidence="2 3" key="1">
    <citation type="submission" date="2024-09" db="EMBL/GenBank/DDBJ databases">
        <authorList>
            <person name="Sun Q."/>
            <person name="Mori K."/>
        </authorList>
    </citation>
    <scope>NUCLEOTIDE SEQUENCE [LARGE SCALE GENOMIC DNA]</scope>
    <source>
        <strain evidence="2 3">CCM 7415</strain>
    </source>
</reference>
<evidence type="ECO:0000256" key="1">
    <source>
        <dbReference type="SAM" id="Phobius"/>
    </source>
</evidence>
<comment type="caution">
    <text evidence="2">The sequence shown here is derived from an EMBL/GenBank/DDBJ whole genome shotgun (WGS) entry which is preliminary data.</text>
</comment>
<evidence type="ECO:0000313" key="3">
    <source>
        <dbReference type="Proteomes" id="UP001589814"/>
    </source>
</evidence>
<keyword evidence="1" id="KW-1133">Transmembrane helix</keyword>
<protein>
    <submittedName>
        <fullName evidence="2">Uncharacterized protein</fullName>
    </submittedName>
</protein>
<sequence>MEPITSRNPDIFIAQERLVSLPKENPDAPSRPAIAAIFVVAIISIALGIFMKNRNQKGNSDAGQRSPPDPFNRKTFSIYRFYAVPNRKISTCSVLFNNPSGGQIYQK</sequence>
<accession>A0ABV6FZA2</accession>
<feature type="transmembrane region" description="Helical" evidence="1">
    <location>
        <begin position="33"/>
        <end position="51"/>
    </location>
</feature>
<gene>
    <name evidence="2" type="ORF">ACFFHW_01710</name>
</gene>
<proteinExistence type="predicted"/>
<dbReference type="Proteomes" id="UP001589814">
    <property type="component" value="Unassembled WGS sequence"/>
</dbReference>
<keyword evidence="3" id="KW-1185">Reference proteome</keyword>
<keyword evidence="1" id="KW-0472">Membrane</keyword>
<organism evidence="2 3">
    <name type="scientific">Kushneria aurantia</name>
    <dbReference type="NCBI Taxonomy" id="504092"/>
    <lineage>
        <taxon>Bacteria</taxon>
        <taxon>Pseudomonadati</taxon>
        <taxon>Pseudomonadota</taxon>
        <taxon>Gammaproteobacteria</taxon>
        <taxon>Oceanospirillales</taxon>
        <taxon>Halomonadaceae</taxon>
        <taxon>Kushneria</taxon>
    </lineage>
</organism>
<keyword evidence="1" id="KW-0812">Transmembrane</keyword>